<evidence type="ECO:0000259" key="8">
    <source>
        <dbReference type="PROSITE" id="PS00716"/>
    </source>
</evidence>
<keyword evidence="2 6" id="KW-0805">Transcription regulation</keyword>
<dbReference type="Proteomes" id="UP001519345">
    <property type="component" value="Unassembled WGS sequence"/>
</dbReference>
<keyword evidence="1" id="KW-0749">Sporulation</keyword>
<dbReference type="NCBIfam" id="TIGR02850">
    <property type="entry name" value="spore_sigG"/>
    <property type="match status" value="1"/>
</dbReference>
<dbReference type="InterPro" id="IPR013324">
    <property type="entry name" value="RNA_pol_sigma_r3/r4-like"/>
</dbReference>
<dbReference type="Pfam" id="PF04545">
    <property type="entry name" value="Sigma70_r4"/>
    <property type="match status" value="1"/>
</dbReference>
<dbReference type="PRINTS" id="PR00046">
    <property type="entry name" value="SIGMA70FCT"/>
</dbReference>
<gene>
    <name evidence="9" type="ORF">J2Z83_000279</name>
</gene>
<evidence type="ECO:0000256" key="2">
    <source>
        <dbReference type="ARBA" id="ARBA00023015"/>
    </source>
</evidence>
<proteinExistence type="inferred from homology"/>
<dbReference type="InterPro" id="IPR000943">
    <property type="entry name" value="RNA_pol_sigma70"/>
</dbReference>
<comment type="similarity">
    <text evidence="6">Belongs to the sigma-70 factor family.</text>
</comment>
<evidence type="ECO:0000313" key="9">
    <source>
        <dbReference type="EMBL" id="MBP1968187.1"/>
    </source>
</evidence>
<dbReference type="Gene3D" id="1.20.120.1810">
    <property type="match status" value="1"/>
</dbReference>
<sequence>MTRHKVVICGVDTSKLPVLKNEEMRKLFVKMQEGEDDFSAREELVNGNLRLVLSVIQRFNNRGEYVDDLFQVGCIGLMKSIDNFDLSHNVRFSTYAVPMIIGEIRRYLRDNNPIRVSRSLRDTAYKALQVREKLISKTSKEPTPMEIAEEMGIPHSDIVFAMDAIQDPVSLFEPIYNDGGDPIFVMDQISDEKDKDSTWADKLSLKEGMYQLNEREEMILNKRFFQGKTQMEVADEIGISQAQVSRLEKAAISQMNKEMFE</sequence>
<accession>A0ABS4IB85</accession>
<organism evidence="9 10">
    <name type="scientific">Virgibacillus natechei</name>
    <dbReference type="NCBI Taxonomy" id="1216297"/>
    <lineage>
        <taxon>Bacteria</taxon>
        <taxon>Bacillati</taxon>
        <taxon>Bacillota</taxon>
        <taxon>Bacilli</taxon>
        <taxon>Bacillales</taxon>
        <taxon>Bacillaceae</taxon>
        <taxon>Virgibacillus</taxon>
    </lineage>
</organism>
<dbReference type="InterPro" id="IPR007627">
    <property type="entry name" value="RNA_pol_sigma70_r2"/>
</dbReference>
<keyword evidence="10" id="KW-1185">Reference proteome</keyword>
<feature type="domain" description="RNA polymerase sigma-70" evidence="8">
    <location>
        <begin position="229"/>
        <end position="255"/>
    </location>
</feature>
<comment type="caution">
    <text evidence="9">The sequence shown here is derived from an EMBL/GenBank/DDBJ whole genome shotgun (WGS) entry which is preliminary data.</text>
</comment>
<dbReference type="InterPro" id="IPR014322">
    <property type="entry name" value="RNA_pol_sigma-B/F/G"/>
</dbReference>
<dbReference type="InterPro" id="IPR014284">
    <property type="entry name" value="RNA_pol_sigma-70_dom"/>
</dbReference>
<dbReference type="PROSITE" id="PS00716">
    <property type="entry name" value="SIGMA70_2"/>
    <property type="match status" value="1"/>
</dbReference>
<dbReference type="Pfam" id="PF04539">
    <property type="entry name" value="Sigma70_r3"/>
    <property type="match status" value="1"/>
</dbReference>
<dbReference type="InterPro" id="IPR007630">
    <property type="entry name" value="RNA_pol_sigma70_r4"/>
</dbReference>
<comment type="function">
    <text evidence="6">Sigma factors are initiation factors that promote the attachment of RNA polymerase to specific initiation sites and are then released.</text>
</comment>
<protein>
    <recommendedName>
        <fullName evidence="6">RNA polymerase sigma factor</fullName>
    </recommendedName>
</protein>
<keyword evidence="5 6" id="KW-0804">Transcription</keyword>
<dbReference type="RefSeq" id="WP_209461418.1">
    <property type="nucleotide sequence ID" value="NZ_CP110224.1"/>
</dbReference>
<keyword evidence="3 6" id="KW-0731">Sigma factor</keyword>
<dbReference type="NCBIfam" id="TIGR02980">
    <property type="entry name" value="SigBFG"/>
    <property type="match status" value="1"/>
</dbReference>
<dbReference type="InterPro" id="IPR014212">
    <property type="entry name" value="RNA_pol_sigma-G"/>
</dbReference>
<dbReference type="NCBIfam" id="TIGR02937">
    <property type="entry name" value="sigma70-ECF"/>
    <property type="match status" value="1"/>
</dbReference>
<keyword evidence="4 6" id="KW-0238">DNA-binding</keyword>
<name>A0ABS4IB85_9BACI</name>
<evidence type="ECO:0000256" key="6">
    <source>
        <dbReference type="RuleBase" id="RU362124"/>
    </source>
</evidence>
<dbReference type="InterPro" id="IPR050239">
    <property type="entry name" value="Sigma-70_RNA_pol_init_factors"/>
</dbReference>
<dbReference type="InterPro" id="IPR013325">
    <property type="entry name" value="RNA_pol_sigma_r2"/>
</dbReference>
<dbReference type="PANTHER" id="PTHR30603">
    <property type="entry name" value="RNA POLYMERASE SIGMA FACTOR RPO"/>
    <property type="match status" value="1"/>
</dbReference>
<evidence type="ECO:0000256" key="4">
    <source>
        <dbReference type="ARBA" id="ARBA00023125"/>
    </source>
</evidence>
<feature type="domain" description="RNA polymerase sigma-70" evidence="7">
    <location>
        <begin position="68"/>
        <end position="81"/>
    </location>
</feature>
<evidence type="ECO:0000313" key="10">
    <source>
        <dbReference type="Proteomes" id="UP001519345"/>
    </source>
</evidence>
<dbReference type="EMBL" id="JAGGKX010000001">
    <property type="protein sequence ID" value="MBP1968187.1"/>
    <property type="molecule type" value="Genomic_DNA"/>
</dbReference>
<dbReference type="Gene3D" id="1.20.140.160">
    <property type="match status" value="1"/>
</dbReference>
<dbReference type="SUPFAM" id="SSF88946">
    <property type="entry name" value="Sigma2 domain of RNA polymerase sigma factors"/>
    <property type="match status" value="1"/>
</dbReference>
<reference evidence="9 10" key="1">
    <citation type="submission" date="2021-03" db="EMBL/GenBank/DDBJ databases">
        <title>Genomic Encyclopedia of Type Strains, Phase IV (KMG-IV): sequencing the most valuable type-strain genomes for metagenomic binning, comparative biology and taxonomic classification.</title>
        <authorList>
            <person name="Goeker M."/>
        </authorList>
    </citation>
    <scope>NUCLEOTIDE SEQUENCE [LARGE SCALE GENOMIC DNA]</scope>
    <source>
        <strain evidence="9 10">DSM 25609</strain>
    </source>
</reference>
<evidence type="ECO:0000256" key="1">
    <source>
        <dbReference type="ARBA" id="ARBA00022969"/>
    </source>
</evidence>
<dbReference type="PANTHER" id="PTHR30603:SF17">
    <property type="entry name" value="RNA POLYMERASE SIGMA-G FACTOR"/>
    <property type="match status" value="1"/>
</dbReference>
<dbReference type="NCBIfam" id="NF006071">
    <property type="entry name" value="PRK08215.1"/>
    <property type="match status" value="1"/>
</dbReference>
<dbReference type="Pfam" id="PF04542">
    <property type="entry name" value="Sigma70_r2"/>
    <property type="match status" value="1"/>
</dbReference>
<evidence type="ECO:0000256" key="3">
    <source>
        <dbReference type="ARBA" id="ARBA00023082"/>
    </source>
</evidence>
<dbReference type="InterPro" id="IPR007624">
    <property type="entry name" value="RNA_pol_sigma70_r3"/>
</dbReference>
<evidence type="ECO:0000259" key="7">
    <source>
        <dbReference type="PROSITE" id="PS00715"/>
    </source>
</evidence>
<dbReference type="SUPFAM" id="SSF88659">
    <property type="entry name" value="Sigma3 and sigma4 domains of RNA polymerase sigma factors"/>
    <property type="match status" value="2"/>
</dbReference>
<evidence type="ECO:0000256" key="5">
    <source>
        <dbReference type="ARBA" id="ARBA00023163"/>
    </source>
</evidence>
<dbReference type="CDD" id="cd06171">
    <property type="entry name" value="Sigma70_r4"/>
    <property type="match status" value="1"/>
</dbReference>
<dbReference type="PROSITE" id="PS00715">
    <property type="entry name" value="SIGMA70_1"/>
    <property type="match status" value="1"/>
</dbReference>